<dbReference type="SUPFAM" id="SSF49299">
    <property type="entry name" value="PKD domain"/>
    <property type="match status" value="3"/>
</dbReference>
<keyword evidence="1" id="KW-0732">Signal</keyword>
<dbReference type="PROSITE" id="PS50093">
    <property type="entry name" value="PKD"/>
    <property type="match status" value="3"/>
</dbReference>
<evidence type="ECO:0000313" key="4">
    <source>
        <dbReference type="Proteomes" id="UP000664417"/>
    </source>
</evidence>
<feature type="domain" description="PKD" evidence="2">
    <location>
        <begin position="156"/>
        <end position="196"/>
    </location>
</feature>
<dbReference type="InterPro" id="IPR013783">
    <property type="entry name" value="Ig-like_fold"/>
</dbReference>
<reference evidence="3" key="1">
    <citation type="submission" date="2021-03" db="EMBL/GenBank/DDBJ databases">
        <authorList>
            <person name="Wang G."/>
        </authorList>
    </citation>
    <scope>NUCLEOTIDE SEQUENCE</scope>
    <source>
        <strain evidence="3">KCTC 12899</strain>
    </source>
</reference>
<feature type="domain" description="PKD" evidence="2">
    <location>
        <begin position="64"/>
        <end position="103"/>
    </location>
</feature>
<dbReference type="AlphaFoldDB" id="A0A8J7QHS6"/>
<dbReference type="InterPro" id="IPR000601">
    <property type="entry name" value="PKD_dom"/>
</dbReference>
<name>A0A8J7QHS6_9BACT</name>
<protein>
    <submittedName>
        <fullName evidence="3">PKD domain-containing protein</fullName>
    </submittedName>
</protein>
<feature type="domain" description="PKD" evidence="2">
    <location>
        <begin position="446"/>
        <end position="492"/>
    </location>
</feature>
<dbReference type="EMBL" id="JAFREP010000019">
    <property type="protein sequence ID" value="MBO1320801.1"/>
    <property type="molecule type" value="Genomic_DNA"/>
</dbReference>
<gene>
    <name evidence="3" type="ORF">J3U88_20145</name>
</gene>
<dbReference type="Gene3D" id="2.60.40.10">
    <property type="entry name" value="Immunoglobulins"/>
    <property type="match status" value="3"/>
</dbReference>
<feature type="chain" id="PRO_5035286207" evidence="1">
    <location>
        <begin position="26"/>
        <end position="1279"/>
    </location>
</feature>
<dbReference type="SMART" id="SM00089">
    <property type="entry name" value="PKD"/>
    <property type="match status" value="3"/>
</dbReference>
<evidence type="ECO:0000256" key="1">
    <source>
        <dbReference type="SAM" id="SignalP"/>
    </source>
</evidence>
<sequence length="1279" mass="140139">MRFKDRVQGVLTVLLLIGFGASVFAEQGPEQGDGYFALEQQVFNVGETIRLQAEQDPDQEANDYRWVISDGRELAGAEQEITFTAAGVYQISLVTVDADGDTAPDPYTHLVLVNEGDDTPNGEPLPNLEDPQMGMVFAVNEPVAYAGYGFDYDDEDAVSVYWDFDDGTVAEGEEGTKCFSYPGTYLVRLFVRDSKGFTNPVAEETAIYIYEETPPVDGVIIEPAVPDEEQAELGGVIIRPGQPMLFRGGPVEGAPAGNYTGRWVFEREDSSQVLVLDGLEVEATFTQEEELTALFYLIDPDDEDRSDPIPDYRNLLVITNVPPDVDILEPGFDVQIEVGDAVPFAAEIEEFEGEAATVSWVFSDGRQFNGERLDEIPFPETGLFWVDAVATDSSGAVGRATRIYINVFPENFEESQAPRFTTYSPDELQMLGPERFNFFFSATAVDASGAPATAYLWDFDNGTTSEKQTPGNVAYDRSGEYFPRVFARGANGVWTLYPQEWRVVVFDQSNIPPITEITQPPLRAGNFTDFFSARTLLHDVAQPLVLEGTASDLDGDLPLQVGWFLELEDYGDDEDEAPFSTALKPEPFTFPGVGLYQLELEACDSRQACEGIDDFRIIQVYDARLKPEVEIVEPDGTYTVAPGDPVYFEAVGYDPNDLEMTFIWDFGPHASPRTWEGREAGPIIFDSGGQSSLDVSVQVSVKTQVNEGETPAVRALRIADLGDSDFEPNNSFTEAKPLTRGVYDQLIISDEDPLDYFLFNVDRDGRDIRLELDSPEAFLVAVYSVVNGQPGAEPIDAFTVQNDTILIEDVAQGDYLLVFSLLPAKNGKKRNLSYGFAVTTLQPQLFLPFMVEDGSLSSNIGLVNVHNQAVEVTIVGLDAQGKTIEQRTLGLQPKQRLYQPALTFFGSENNVKKAVRIKWVKVLSTRRLVGFVNAETRDRSQLMSVGASKSLQSEVIVPHIAARTEQWYTRAIVINGGEQNQSLDFSVADQNTEIGTNAVSAQTDFRFREKFATLPEWGRFKDRDGRPSISGIEVFGRVDGAKQMAGLEMVLPRAANPNFLSNANTIYFTHVAADTVNFWTGIALINAEPVTAGYNLFGYNQNGQVVASLLGQQLAPNGKLLNTVEGLFGADHGIAWIKVEADSSISGFELFGDPGGKRLAGFPAVENLTDHLCFPHLDIVAGKRWTGISLLNVGEQVTNVTLTAYSGGGTKLAETTRELAPLSKLVALPETLFTGGLPANAAYLEVQADRKTINGFQLFGTLGANGLGEQFAGLPAQTQ</sequence>
<evidence type="ECO:0000259" key="2">
    <source>
        <dbReference type="PROSITE" id="PS50093"/>
    </source>
</evidence>
<comment type="caution">
    <text evidence="3">The sequence shown here is derived from an EMBL/GenBank/DDBJ whole genome shotgun (WGS) entry which is preliminary data.</text>
</comment>
<dbReference type="InterPro" id="IPR022409">
    <property type="entry name" value="PKD/Chitinase_dom"/>
</dbReference>
<dbReference type="InterPro" id="IPR035986">
    <property type="entry name" value="PKD_dom_sf"/>
</dbReference>
<dbReference type="CDD" id="cd00146">
    <property type="entry name" value="PKD"/>
    <property type="match status" value="2"/>
</dbReference>
<keyword evidence="4" id="KW-1185">Reference proteome</keyword>
<dbReference type="Pfam" id="PF18911">
    <property type="entry name" value="PKD_4"/>
    <property type="match status" value="2"/>
</dbReference>
<dbReference type="RefSeq" id="WP_207860753.1">
    <property type="nucleotide sequence ID" value="NZ_JAFREP010000019.1"/>
</dbReference>
<dbReference type="Proteomes" id="UP000664417">
    <property type="component" value="Unassembled WGS sequence"/>
</dbReference>
<evidence type="ECO:0000313" key="3">
    <source>
        <dbReference type="EMBL" id="MBO1320801.1"/>
    </source>
</evidence>
<proteinExistence type="predicted"/>
<accession>A0A8J7QHS6</accession>
<feature type="signal peptide" evidence="1">
    <location>
        <begin position="1"/>
        <end position="25"/>
    </location>
</feature>
<organism evidence="3 4">
    <name type="scientific">Acanthopleuribacter pedis</name>
    <dbReference type="NCBI Taxonomy" id="442870"/>
    <lineage>
        <taxon>Bacteria</taxon>
        <taxon>Pseudomonadati</taxon>
        <taxon>Acidobacteriota</taxon>
        <taxon>Holophagae</taxon>
        <taxon>Acanthopleuribacterales</taxon>
        <taxon>Acanthopleuribacteraceae</taxon>
        <taxon>Acanthopleuribacter</taxon>
    </lineage>
</organism>